<feature type="compositionally biased region" description="Basic and acidic residues" evidence="7">
    <location>
        <begin position="894"/>
        <end position="905"/>
    </location>
</feature>
<feature type="domain" description="NB-ARC" evidence="8">
    <location>
        <begin position="490"/>
        <end position="610"/>
    </location>
</feature>
<feature type="compositionally biased region" description="Basic and acidic residues" evidence="7">
    <location>
        <begin position="360"/>
        <end position="373"/>
    </location>
</feature>
<comment type="similarity">
    <text evidence="1">Belongs to the disease resistance NB-LRR family.</text>
</comment>
<feature type="compositionally biased region" description="Basic and acidic residues" evidence="7">
    <location>
        <begin position="857"/>
        <end position="866"/>
    </location>
</feature>
<dbReference type="Pfam" id="PF23598">
    <property type="entry name" value="LRR_14"/>
    <property type="match status" value="1"/>
</dbReference>
<reference evidence="12 13" key="1">
    <citation type="journal article" date="2005" name="Nature">
        <title>The map-based sequence of the rice genome.</title>
        <authorList>
            <consortium name="International rice genome sequencing project (IRGSP)"/>
            <person name="Matsumoto T."/>
            <person name="Wu J."/>
            <person name="Kanamori H."/>
            <person name="Katayose Y."/>
            <person name="Fujisawa M."/>
            <person name="Namiki N."/>
            <person name="Mizuno H."/>
            <person name="Yamamoto K."/>
            <person name="Antonio B.A."/>
            <person name="Baba T."/>
            <person name="Sakata K."/>
            <person name="Nagamura Y."/>
            <person name="Aoki H."/>
            <person name="Arikawa K."/>
            <person name="Arita K."/>
            <person name="Bito T."/>
            <person name="Chiden Y."/>
            <person name="Fujitsuka N."/>
            <person name="Fukunaka R."/>
            <person name="Hamada M."/>
            <person name="Harada C."/>
            <person name="Hayashi A."/>
            <person name="Hijishita S."/>
            <person name="Honda M."/>
            <person name="Hosokawa S."/>
            <person name="Ichikawa Y."/>
            <person name="Idonuma A."/>
            <person name="Iijima M."/>
            <person name="Ikeda M."/>
            <person name="Ikeno M."/>
            <person name="Ito K."/>
            <person name="Ito S."/>
            <person name="Ito T."/>
            <person name="Ito Y."/>
            <person name="Ito Y."/>
            <person name="Iwabuchi A."/>
            <person name="Kamiya K."/>
            <person name="Karasawa W."/>
            <person name="Kurita K."/>
            <person name="Katagiri S."/>
            <person name="Kikuta A."/>
            <person name="Kobayashi H."/>
            <person name="Kobayashi N."/>
            <person name="Machita K."/>
            <person name="Maehara T."/>
            <person name="Masukawa M."/>
            <person name="Mizubayashi T."/>
            <person name="Mukai Y."/>
            <person name="Nagasaki H."/>
            <person name="Nagata Y."/>
            <person name="Naito S."/>
            <person name="Nakashima M."/>
            <person name="Nakama Y."/>
            <person name="Nakamichi Y."/>
            <person name="Nakamura M."/>
            <person name="Meguro A."/>
            <person name="Negishi M."/>
            <person name="Ohta I."/>
            <person name="Ohta T."/>
            <person name="Okamoto M."/>
            <person name="Ono N."/>
            <person name="Saji S."/>
            <person name="Sakaguchi M."/>
            <person name="Sakai K."/>
            <person name="Shibata M."/>
            <person name="Shimokawa T."/>
            <person name="Song J."/>
            <person name="Takazaki Y."/>
            <person name="Terasawa K."/>
            <person name="Tsugane M."/>
            <person name="Tsuji K."/>
            <person name="Ueda S."/>
            <person name="Waki K."/>
            <person name="Yamagata H."/>
            <person name="Yamamoto M."/>
            <person name="Yamamoto S."/>
            <person name="Yamane H."/>
            <person name="Yoshiki S."/>
            <person name="Yoshihara R."/>
            <person name="Yukawa K."/>
            <person name="Zhong H."/>
            <person name="Yano M."/>
            <person name="Yuan Q."/>
            <person name="Ouyang S."/>
            <person name="Liu J."/>
            <person name="Jones K.M."/>
            <person name="Gansberger K."/>
            <person name="Moffat K."/>
            <person name="Hill J."/>
            <person name="Bera J."/>
            <person name="Fadrosh D."/>
            <person name="Jin S."/>
            <person name="Johri S."/>
            <person name="Kim M."/>
            <person name="Overton L."/>
            <person name="Reardon M."/>
            <person name="Tsitrin T."/>
            <person name="Vuong H."/>
            <person name="Weaver B."/>
            <person name="Ciecko A."/>
            <person name="Tallon L."/>
            <person name="Jackson J."/>
            <person name="Pai G."/>
            <person name="Aken S.V."/>
            <person name="Utterback T."/>
            <person name="Reidmuller S."/>
            <person name="Feldblyum T."/>
            <person name="Hsiao J."/>
            <person name="Zismann V."/>
            <person name="Iobst S."/>
            <person name="de Vazeille A.R."/>
            <person name="Buell C.R."/>
            <person name="Ying K."/>
            <person name="Li Y."/>
            <person name="Lu T."/>
            <person name="Huang Y."/>
            <person name="Zhao Q."/>
            <person name="Feng Q."/>
            <person name="Zhang L."/>
            <person name="Zhu J."/>
            <person name="Weng Q."/>
            <person name="Mu J."/>
            <person name="Lu Y."/>
            <person name="Fan D."/>
            <person name="Liu Y."/>
            <person name="Guan J."/>
            <person name="Zhang Y."/>
            <person name="Yu S."/>
            <person name="Liu X."/>
            <person name="Zhang Y."/>
            <person name="Hong G."/>
            <person name="Han B."/>
            <person name="Choisne N."/>
            <person name="Demange N."/>
            <person name="Orjeda G."/>
            <person name="Samain S."/>
            <person name="Cattolico L."/>
            <person name="Pelletier E."/>
            <person name="Couloux A."/>
            <person name="Segurens B."/>
            <person name="Wincker P."/>
            <person name="D'Hont A."/>
            <person name="Scarpelli C."/>
            <person name="Weissenbach J."/>
            <person name="Salanoubat M."/>
            <person name="Quetier F."/>
            <person name="Yu Y."/>
            <person name="Kim H.R."/>
            <person name="Rambo T."/>
            <person name="Currie J."/>
            <person name="Collura K."/>
            <person name="Luo M."/>
            <person name="Yang T."/>
            <person name="Ammiraju J.S.S."/>
            <person name="Engler F."/>
            <person name="Soderlund C."/>
            <person name="Wing R.A."/>
            <person name="Palmer L.E."/>
            <person name="de la Bastide M."/>
            <person name="Spiegel L."/>
            <person name="Nascimento L."/>
            <person name="Zutavern T."/>
            <person name="O'Shaughnessy A."/>
            <person name="Dike S."/>
            <person name="Dedhia N."/>
            <person name="Preston R."/>
            <person name="Balija V."/>
            <person name="McCombie W.R."/>
            <person name="Chow T."/>
            <person name="Chen H."/>
            <person name="Chung M."/>
            <person name="Chen C."/>
            <person name="Shaw J."/>
            <person name="Wu H."/>
            <person name="Hsiao K."/>
            <person name="Chao Y."/>
            <person name="Chu M."/>
            <person name="Cheng C."/>
            <person name="Hour A."/>
            <person name="Lee P."/>
            <person name="Lin S."/>
            <person name="Lin Y."/>
            <person name="Liou J."/>
            <person name="Liu S."/>
            <person name="Hsing Y."/>
            <person name="Raghuvanshi S."/>
            <person name="Mohanty A."/>
            <person name="Bharti A.K."/>
            <person name="Gaur A."/>
            <person name="Gupta V."/>
            <person name="Kumar D."/>
            <person name="Ravi V."/>
            <person name="Vij S."/>
            <person name="Kapur A."/>
            <person name="Khurana P."/>
            <person name="Khurana P."/>
            <person name="Khurana J.P."/>
            <person name="Tyagi A.K."/>
            <person name="Gaikwad K."/>
            <person name="Singh A."/>
            <person name="Dalal V."/>
            <person name="Srivastava S."/>
            <person name="Dixit A."/>
            <person name="Pal A.K."/>
            <person name="Ghazi I.A."/>
            <person name="Yadav M."/>
            <person name="Pandit A."/>
            <person name="Bhargava A."/>
            <person name="Sureshbabu K."/>
            <person name="Batra K."/>
            <person name="Sharma T.R."/>
            <person name="Mohapatra T."/>
            <person name="Singh N.K."/>
            <person name="Messing J."/>
            <person name="Nelson A.B."/>
            <person name="Fuks G."/>
            <person name="Kavchok S."/>
            <person name="Keizer G."/>
            <person name="Linton E."/>
            <person name="Llaca V."/>
            <person name="Song R."/>
            <person name="Tanyolac B."/>
            <person name="Young S."/>
            <person name="Ho-Il K."/>
            <person name="Hahn J.H."/>
            <person name="Sangsakoo G."/>
            <person name="Vanavichit A."/>
            <person name="de Mattos Luiz.A.T."/>
            <person name="Zimmer P.D."/>
            <person name="Malone G."/>
            <person name="Dellagostin O."/>
            <person name="de Oliveira A.C."/>
            <person name="Bevan M."/>
            <person name="Bancroft I."/>
            <person name="Minx P."/>
            <person name="Cordum H."/>
            <person name="Wilson R."/>
            <person name="Cheng Z."/>
            <person name="Jin W."/>
            <person name="Jiang J."/>
            <person name="Leong S.A."/>
            <person name="Iwama H."/>
            <person name="Gojobori T."/>
            <person name="Itoh T."/>
            <person name="Niimura Y."/>
            <person name="Fujii Y."/>
            <person name="Habara T."/>
            <person name="Sakai H."/>
            <person name="Sato Y."/>
            <person name="Wilson G."/>
            <person name="Kumar K."/>
            <person name="McCouch S."/>
            <person name="Juretic N."/>
            <person name="Hoen D."/>
            <person name="Wright S."/>
            <person name="Bruskiewich R."/>
            <person name="Bureau T."/>
            <person name="Miyao A."/>
            <person name="Hirochika H."/>
            <person name="Nishikawa T."/>
            <person name="Kadowaki K."/>
            <person name="Sugiura M."/>
            <person name="Burr B."/>
            <person name="Sasaki T."/>
        </authorList>
    </citation>
    <scope>NUCLEOTIDE SEQUENCE [LARGE SCALE GENOMIC DNA]</scope>
    <source>
        <strain evidence="13">cv. Nipponbare</strain>
    </source>
</reference>
<feature type="compositionally biased region" description="Basic and acidic residues" evidence="7">
    <location>
        <begin position="552"/>
        <end position="562"/>
    </location>
</feature>
<evidence type="ECO:0000256" key="1">
    <source>
        <dbReference type="ARBA" id="ARBA00008894"/>
    </source>
</evidence>
<dbReference type="InterPro" id="IPR058922">
    <property type="entry name" value="WHD_DRP"/>
</dbReference>
<dbReference type="Gene3D" id="1.20.5.4130">
    <property type="match status" value="1"/>
</dbReference>
<feature type="domain" description="Disease resistance protein winged helix" evidence="10">
    <location>
        <begin position="743"/>
        <end position="809"/>
    </location>
</feature>
<gene>
    <name evidence="12" type="ordered locus">Os11g0646300</name>
</gene>
<dbReference type="InterPro" id="IPR032675">
    <property type="entry name" value="LRR_dom_sf"/>
</dbReference>
<protein>
    <submittedName>
        <fullName evidence="12">Os11g0646300 protein</fullName>
    </submittedName>
</protein>
<feature type="region of interest" description="Disordered" evidence="7">
    <location>
        <begin position="533"/>
        <end position="562"/>
    </location>
</feature>
<evidence type="ECO:0000256" key="7">
    <source>
        <dbReference type="SAM" id="MobiDB-lite"/>
    </source>
</evidence>
<evidence type="ECO:0000256" key="4">
    <source>
        <dbReference type="ARBA" id="ARBA00022741"/>
    </source>
</evidence>
<evidence type="ECO:0000256" key="5">
    <source>
        <dbReference type="ARBA" id="ARBA00022821"/>
    </source>
</evidence>
<dbReference type="KEGG" id="dosa:Os11g0646300"/>
<keyword evidence="4" id="KW-0547">Nucleotide-binding</keyword>
<evidence type="ECO:0000259" key="10">
    <source>
        <dbReference type="Pfam" id="PF23559"/>
    </source>
</evidence>
<evidence type="ECO:0000256" key="2">
    <source>
        <dbReference type="ARBA" id="ARBA00022614"/>
    </source>
</evidence>
<feature type="region of interest" description="Disordered" evidence="7">
    <location>
        <begin position="855"/>
        <end position="874"/>
    </location>
</feature>
<keyword evidence="6" id="KW-0175">Coiled coil</keyword>
<dbReference type="PANTHER" id="PTHR23155:SF1062">
    <property type="entry name" value="OS11G0579400 PROTEIN"/>
    <property type="match status" value="1"/>
</dbReference>
<feature type="compositionally biased region" description="Low complexity" evidence="7">
    <location>
        <begin position="1422"/>
        <end position="1441"/>
    </location>
</feature>
<evidence type="ECO:0000259" key="9">
    <source>
        <dbReference type="Pfam" id="PF18052"/>
    </source>
</evidence>
<keyword evidence="3" id="KW-0677">Repeat</keyword>
<keyword evidence="2" id="KW-0433">Leucine-rich repeat</keyword>
<name>Q0IRD2_ORYSJ</name>
<feature type="compositionally biased region" description="Basic and acidic residues" evidence="7">
    <location>
        <begin position="425"/>
        <end position="435"/>
    </location>
</feature>
<evidence type="ECO:0000256" key="6">
    <source>
        <dbReference type="ARBA" id="ARBA00023054"/>
    </source>
</evidence>
<keyword evidence="5" id="KW-0611">Plant defense</keyword>
<dbReference type="Gene3D" id="1.10.10.10">
    <property type="entry name" value="Winged helix-like DNA-binding domain superfamily/Winged helix DNA-binding domain"/>
    <property type="match status" value="1"/>
</dbReference>
<dbReference type="PANTHER" id="PTHR23155">
    <property type="entry name" value="DISEASE RESISTANCE PROTEIN RP"/>
    <property type="match status" value="1"/>
</dbReference>
<dbReference type="GO" id="GO:0051707">
    <property type="term" value="P:response to other organism"/>
    <property type="evidence" value="ECO:0007669"/>
    <property type="project" value="UniProtKB-ARBA"/>
</dbReference>
<dbReference type="EMBL" id="AP008217">
    <property type="protein sequence ID" value="BAF28733.1"/>
    <property type="molecule type" value="Genomic_DNA"/>
</dbReference>
<dbReference type="InterPro" id="IPR027417">
    <property type="entry name" value="P-loop_NTPase"/>
</dbReference>
<evidence type="ECO:0000313" key="13">
    <source>
        <dbReference type="Proteomes" id="UP000000763"/>
    </source>
</evidence>
<dbReference type="SUPFAM" id="SSF52540">
    <property type="entry name" value="P-loop containing nucleoside triphosphate hydrolases"/>
    <property type="match status" value="1"/>
</dbReference>
<proteinExistence type="inferred from homology"/>
<dbReference type="InterPro" id="IPR055414">
    <property type="entry name" value="LRR_R13L4/SHOC2-like"/>
</dbReference>
<dbReference type="InterPro" id="IPR036388">
    <property type="entry name" value="WH-like_DNA-bd_sf"/>
</dbReference>
<dbReference type="InterPro" id="IPR038005">
    <property type="entry name" value="RX-like_CC"/>
</dbReference>
<dbReference type="Gene3D" id="3.80.10.10">
    <property type="entry name" value="Ribonuclease Inhibitor"/>
    <property type="match status" value="3"/>
</dbReference>
<feature type="region of interest" description="Disordered" evidence="7">
    <location>
        <begin position="1418"/>
        <end position="1441"/>
    </location>
</feature>
<feature type="compositionally biased region" description="Basic and acidic residues" evidence="7">
    <location>
        <begin position="409"/>
        <end position="418"/>
    </location>
</feature>
<accession>Q0IRD2</accession>
<reference evidence="13" key="2">
    <citation type="journal article" date="2008" name="Nucleic Acids Res.">
        <title>The rice annotation project database (RAP-DB): 2008 update.</title>
        <authorList>
            <consortium name="The rice annotation project (RAP)"/>
        </authorList>
    </citation>
    <scope>GENOME REANNOTATION</scope>
    <source>
        <strain evidence="13">cv. Nipponbare</strain>
    </source>
</reference>
<feature type="compositionally biased region" description="Basic and acidic residues" evidence="7">
    <location>
        <begin position="281"/>
        <end position="290"/>
    </location>
</feature>
<dbReference type="InterPro" id="IPR041118">
    <property type="entry name" value="Rx_N"/>
</dbReference>
<feature type="domain" description="Disease resistance R13L4/SHOC-2-like LRR" evidence="11">
    <location>
        <begin position="938"/>
        <end position="1267"/>
    </location>
</feature>
<dbReference type="Gene3D" id="3.40.50.300">
    <property type="entry name" value="P-loop containing nucleotide triphosphate hydrolases"/>
    <property type="match status" value="1"/>
</dbReference>
<evidence type="ECO:0000259" key="11">
    <source>
        <dbReference type="Pfam" id="PF23598"/>
    </source>
</evidence>
<dbReference type="CDD" id="cd14798">
    <property type="entry name" value="RX-CC_like"/>
    <property type="match status" value="1"/>
</dbReference>
<organism evidence="12 13">
    <name type="scientific">Oryza sativa subsp. japonica</name>
    <name type="common">Rice</name>
    <dbReference type="NCBI Taxonomy" id="39947"/>
    <lineage>
        <taxon>Eukaryota</taxon>
        <taxon>Viridiplantae</taxon>
        <taxon>Streptophyta</taxon>
        <taxon>Embryophyta</taxon>
        <taxon>Tracheophyta</taxon>
        <taxon>Spermatophyta</taxon>
        <taxon>Magnoliopsida</taxon>
        <taxon>Liliopsida</taxon>
        <taxon>Poales</taxon>
        <taxon>Poaceae</taxon>
        <taxon>BOP clade</taxon>
        <taxon>Oryzoideae</taxon>
        <taxon>Oryzeae</taxon>
        <taxon>Oryzinae</taxon>
        <taxon>Oryza</taxon>
        <taxon>Oryza sativa</taxon>
    </lineage>
</organism>
<evidence type="ECO:0000313" key="12">
    <source>
        <dbReference type="EMBL" id="BAF28733.1"/>
    </source>
</evidence>
<dbReference type="Pfam" id="PF18052">
    <property type="entry name" value="Rx_N"/>
    <property type="match status" value="1"/>
</dbReference>
<dbReference type="GO" id="GO:0043531">
    <property type="term" value="F:ADP binding"/>
    <property type="evidence" value="ECO:0007669"/>
    <property type="project" value="InterPro"/>
</dbReference>
<dbReference type="InterPro" id="IPR044974">
    <property type="entry name" value="Disease_R_plants"/>
</dbReference>
<feature type="region of interest" description="Disordered" evidence="7">
    <location>
        <begin position="392"/>
        <end position="435"/>
    </location>
</feature>
<sequence>MDQSAVSSLLGQLTGLLVDEAKLLGGVRGDVQFIKDEMESMQGFLLDAADAANNNSSSQQVLAWQRQVREVAYDSQKCIDHYVQTVGASRPSAGLLGSVQWLPQLVMTLPSRQRTANKIKKLKARAREVGERRQRYGVKAPTRSGGVKVITAPMLSPQQEAAEHARRRRAIADATDWVNTDAQHVMDWIAAGGKGHNDDDGGREEYIHWIKGFLHMPHFTTESFLTELMSNKADATAFLLEYTKELFGGPLHYLEGHLLWPHKDDGHDKKATTAAASSPSQDHHDADKKKPVAAADPSERAKEAAVDPSGKAKEHKRWITQGEKKAADTSTSSEVHDSAEKRMPLADVNPSEMAEASSADDGHNKATEGHTKELFGGPLHYLKGHLLWPHKDDGHDKKATTAAASSPSQDHHDADKKKPVAAADPSERAKEEKKHQIISWVHGALTSDGINIFHTKDTHGPRLLAIVTSPVRREAHDLEDEEPHGLRPATEIARRVFNNYYSRQGGRFDFAVWVNAEEHSHSTARLRSILQQVEKQAQVQPQEQRQHPSSSSRDKKDGGDETTRLQQEILKHLTGKKFLIFLADHQDETPWTQILPALPTDSTNESAVILSPLVQQAYQYVGWYVLSLFFLLKHSRYRVYFYSHLVATRNKAKELLRVGADQHKGEDLHDLVNHILERCRWDSFSSKMFLHALYANHQRSKPELENLLLSLNEFSTVSNARNMIKFCYDDLHSYKVCFQYLSIFPLGFKIRRTSLVRRWAAEGLIVGRDGLAATDEAERCFDAMIDRGLLLPADNTDNPSGKVKMCTVDPHVFSFIARLHKDDGRAPAADSIDLPPALAHRISIARRIQLSNKTRQRVSEGLKKQMDGGGEPQDSVAQGMVCGIQLSNKTRRRQASEGLKKKMDSNGEPLVPEPRSQDSAVEDVVKLLDLFPTTESGWIKVLDLEGCRGLKKKHLKNICNRVFQLKYLSLRNTDIAELPKEINKLQDLETFDMRGTNIESFPAKSIVLPKLARLLSGVAHTDAPTPSKDDNLTSRGSSHESFTAIHIPRGIKNMTSMQILSHVQVSDHHDEAAALEDLARLQLLWKLGVVIHAKQAYLVLKVVGMLNECLRSLSIRLQDGGEDPDLNNTPPIFSPPRSLASLSISGRIGGLPTWIQNLEQLSDITLCDTSLKDSDIKILCASINLRFIRLLRESYNQNKLSFEKGFRNLEILIIEGSGTISDVHFDPRVAPKLEKIVWSSTCKMENLGIDNLQGLKEIVLKGDCDLNRIRLSVKANPCHPNLTHTPTLNSPTIQPGLNKLAKVTLSSTSLNQDNLKVLGELSSLCYFRLRHNGYTGEKLTFKKDEFKNLKSFLVEDPSMISIEFQKGAAAELEKIVFSSTNIKSLHRLGGLPKLKEPELKSNRFLVSFSEEGETHKKCSLASSPSRRMNSNSSSTSLLRDC</sequence>
<dbReference type="Pfam" id="PF23559">
    <property type="entry name" value="WHD_DRP"/>
    <property type="match status" value="1"/>
</dbReference>
<feature type="domain" description="Disease resistance N-terminal" evidence="9">
    <location>
        <begin position="5"/>
        <end position="90"/>
    </location>
</feature>
<dbReference type="Pfam" id="PF00931">
    <property type="entry name" value="NB-ARC"/>
    <property type="match status" value="1"/>
</dbReference>
<feature type="compositionally biased region" description="Low complexity" evidence="7">
    <location>
        <begin position="533"/>
        <end position="543"/>
    </location>
</feature>
<feature type="compositionally biased region" description="Basic and acidic residues" evidence="7">
    <location>
        <begin position="334"/>
        <end position="344"/>
    </location>
</feature>
<feature type="region of interest" description="Disordered" evidence="7">
    <location>
        <begin position="890"/>
        <end position="916"/>
    </location>
</feature>
<feature type="region of interest" description="Disordered" evidence="7">
    <location>
        <begin position="265"/>
        <end position="376"/>
    </location>
</feature>
<dbReference type="InterPro" id="IPR002182">
    <property type="entry name" value="NB-ARC"/>
</dbReference>
<dbReference type="Proteomes" id="UP000000763">
    <property type="component" value="Chromosome 11"/>
</dbReference>
<dbReference type="SUPFAM" id="SSF52058">
    <property type="entry name" value="L domain-like"/>
    <property type="match status" value="1"/>
</dbReference>
<dbReference type="GO" id="GO:0006952">
    <property type="term" value="P:defense response"/>
    <property type="evidence" value="ECO:0007669"/>
    <property type="project" value="UniProtKB-KW"/>
</dbReference>
<evidence type="ECO:0000259" key="8">
    <source>
        <dbReference type="Pfam" id="PF00931"/>
    </source>
</evidence>
<evidence type="ECO:0000256" key="3">
    <source>
        <dbReference type="ARBA" id="ARBA00022737"/>
    </source>
</evidence>